<dbReference type="AlphaFoldDB" id="A0A8X7BVE8"/>
<dbReference type="EMBL" id="BMAV01003663">
    <property type="protein sequence ID" value="GFY43414.1"/>
    <property type="molecule type" value="Genomic_DNA"/>
</dbReference>
<evidence type="ECO:0000313" key="2">
    <source>
        <dbReference type="Proteomes" id="UP000886998"/>
    </source>
</evidence>
<reference evidence="1" key="1">
    <citation type="submission" date="2020-08" db="EMBL/GenBank/DDBJ databases">
        <title>Multicomponent nature underlies the extraordinary mechanical properties of spider dragline silk.</title>
        <authorList>
            <person name="Kono N."/>
            <person name="Nakamura H."/>
            <person name="Mori M."/>
            <person name="Yoshida Y."/>
            <person name="Ohtoshi R."/>
            <person name="Malay A.D."/>
            <person name="Moran D.A.P."/>
            <person name="Tomita M."/>
            <person name="Numata K."/>
            <person name="Arakawa K."/>
        </authorList>
    </citation>
    <scope>NUCLEOTIDE SEQUENCE</scope>
</reference>
<protein>
    <submittedName>
        <fullName evidence="1">Uncharacterized protein</fullName>
    </submittedName>
</protein>
<accession>A0A8X7BVE8</accession>
<keyword evidence="2" id="KW-1185">Reference proteome</keyword>
<name>A0A8X7BVE8_9ARAC</name>
<sequence length="118" mass="13249">MPVSPSMCSDCHHCASHSPPSKYSYKKPDKMRVRRAGWGQWQRRASAESRADARGALFISVTQRMCKDHNTRAGFRFVFTTPAGTVSECQGFLTPTLSTLDVCVGFWRLKAAKQKLTH</sequence>
<proteinExistence type="predicted"/>
<evidence type="ECO:0000313" key="1">
    <source>
        <dbReference type="EMBL" id="GFY43414.1"/>
    </source>
</evidence>
<dbReference type="Proteomes" id="UP000886998">
    <property type="component" value="Unassembled WGS sequence"/>
</dbReference>
<gene>
    <name evidence="1" type="ORF">TNIN_349731</name>
</gene>
<comment type="caution">
    <text evidence="1">The sequence shown here is derived from an EMBL/GenBank/DDBJ whole genome shotgun (WGS) entry which is preliminary data.</text>
</comment>
<organism evidence="1 2">
    <name type="scientific">Trichonephila inaurata madagascariensis</name>
    <dbReference type="NCBI Taxonomy" id="2747483"/>
    <lineage>
        <taxon>Eukaryota</taxon>
        <taxon>Metazoa</taxon>
        <taxon>Ecdysozoa</taxon>
        <taxon>Arthropoda</taxon>
        <taxon>Chelicerata</taxon>
        <taxon>Arachnida</taxon>
        <taxon>Araneae</taxon>
        <taxon>Araneomorphae</taxon>
        <taxon>Entelegynae</taxon>
        <taxon>Araneoidea</taxon>
        <taxon>Nephilidae</taxon>
        <taxon>Trichonephila</taxon>
        <taxon>Trichonephila inaurata</taxon>
    </lineage>
</organism>